<accession>C0N5Y1</accession>
<dbReference type="HOGENOM" id="CLU_3009161_0_0_6"/>
<protein>
    <submittedName>
        <fullName evidence="3">Uncharacterized protein</fullName>
    </submittedName>
</protein>
<feature type="transmembrane region" description="Helical" evidence="2">
    <location>
        <begin position="6"/>
        <end position="25"/>
    </location>
</feature>
<organism evidence="3 4">
    <name type="scientific">Methylophaga thiooxydans DMS010</name>
    <dbReference type="NCBI Taxonomy" id="637616"/>
    <lineage>
        <taxon>Bacteria</taxon>
        <taxon>Pseudomonadati</taxon>
        <taxon>Pseudomonadota</taxon>
        <taxon>Gammaproteobacteria</taxon>
        <taxon>Thiotrichales</taxon>
        <taxon>Piscirickettsiaceae</taxon>
        <taxon>Methylophaga</taxon>
    </lineage>
</organism>
<feature type="compositionally biased region" description="Basic and acidic residues" evidence="1">
    <location>
        <begin position="30"/>
        <end position="41"/>
    </location>
</feature>
<reference evidence="3 4" key="1">
    <citation type="journal article" date="2011" name="J. Bacteriol.">
        <title>Draft genome sequence of the chemolithoheterotrophic, halophilic methylotroph Methylophaga thiooxydans DMS010.</title>
        <authorList>
            <person name="Boden R."/>
            <person name="Ferriera S."/>
            <person name="Johnson J."/>
            <person name="Kelly D.P."/>
            <person name="Murrell J.C."/>
            <person name="Schafer H."/>
        </authorList>
    </citation>
    <scope>NUCLEOTIDE SEQUENCE [LARGE SCALE GENOMIC DNA]</scope>
    <source>
        <strain evidence="3 4">DMS010</strain>
    </source>
</reference>
<keyword evidence="2" id="KW-1133">Transmembrane helix</keyword>
<evidence type="ECO:0000256" key="2">
    <source>
        <dbReference type="SAM" id="Phobius"/>
    </source>
</evidence>
<evidence type="ECO:0000313" key="3">
    <source>
        <dbReference type="EMBL" id="EEF79911.1"/>
    </source>
</evidence>
<evidence type="ECO:0000313" key="4">
    <source>
        <dbReference type="Proteomes" id="UP000004679"/>
    </source>
</evidence>
<evidence type="ECO:0000256" key="1">
    <source>
        <dbReference type="SAM" id="MobiDB-lite"/>
    </source>
</evidence>
<sequence>MDKTTITIIAILVLVVIGFVFKKLIAHEEKKNDPNLPEPRDSNTLPGNQGVKNRGK</sequence>
<keyword evidence="4" id="KW-1185">Reference proteome</keyword>
<feature type="region of interest" description="Disordered" evidence="1">
    <location>
        <begin position="30"/>
        <end position="56"/>
    </location>
</feature>
<dbReference type="AlphaFoldDB" id="C0N5Y1"/>
<keyword evidence="2" id="KW-0812">Transmembrane</keyword>
<dbReference type="Proteomes" id="UP000004679">
    <property type="component" value="Unassembled WGS sequence"/>
</dbReference>
<dbReference type="RefSeq" id="WP_008291004.1">
    <property type="nucleotide sequence ID" value="NZ_GG657897.1"/>
</dbReference>
<feature type="compositionally biased region" description="Polar residues" evidence="1">
    <location>
        <begin position="42"/>
        <end position="56"/>
    </location>
</feature>
<keyword evidence="2" id="KW-0472">Membrane</keyword>
<name>C0N5Y1_9GAMM</name>
<gene>
    <name evidence="3" type="ORF">MDMS009_1462</name>
</gene>
<proteinExistence type="predicted"/>
<dbReference type="EMBL" id="GG657897">
    <property type="protein sequence ID" value="EEF79911.1"/>
    <property type="molecule type" value="Genomic_DNA"/>
</dbReference>